<sequence>MQQSSLHLCVGTFGGKHHSVYPINNQICPQHHLQQIHHRHQGKSRNTHCLECMLSGTCTWCPFPSCGPSLSHGYQSPGQWEVMLVDFQCYNF</sequence>
<gene>
    <name evidence="1" type="ORF">OCBIM_22035012mg</name>
</gene>
<reference evidence="1" key="1">
    <citation type="submission" date="2015-07" db="EMBL/GenBank/DDBJ databases">
        <title>MeaNS - Measles Nucleotide Surveillance Program.</title>
        <authorList>
            <person name="Tran T."/>
            <person name="Druce J."/>
        </authorList>
    </citation>
    <scope>NUCLEOTIDE SEQUENCE</scope>
    <source>
        <strain evidence="1">UCB-OBI-ISO-001</strain>
        <tissue evidence="1">Gonad</tissue>
    </source>
</reference>
<organism evidence="1">
    <name type="scientific">Octopus bimaculoides</name>
    <name type="common">California two-spotted octopus</name>
    <dbReference type="NCBI Taxonomy" id="37653"/>
    <lineage>
        <taxon>Eukaryota</taxon>
        <taxon>Metazoa</taxon>
        <taxon>Spiralia</taxon>
        <taxon>Lophotrochozoa</taxon>
        <taxon>Mollusca</taxon>
        <taxon>Cephalopoda</taxon>
        <taxon>Coleoidea</taxon>
        <taxon>Octopodiformes</taxon>
        <taxon>Octopoda</taxon>
        <taxon>Incirrata</taxon>
        <taxon>Octopodidae</taxon>
        <taxon>Octopus</taxon>
    </lineage>
</organism>
<dbReference type="AlphaFoldDB" id="A0A0L8GEB2"/>
<name>A0A0L8GEB2_OCTBM</name>
<proteinExistence type="predicted"/>
<accession>A0A0L8GEB2</accession>
<evidence type="ECO:0000313" key="1">
    <source>
        <dbReference type="EMBL" id="KOF75268.1"/>
    </source>
</evidence>
<protein>
    <submittedName>
        <fullName evidence="1">Uncharacterized protein</fullName>
    </submittedName>
</protein>
<dbReference type="EMBL" id="KQ422246">
    <property type="protein sequence ID" value="KOF75268.1"/>
    <property type="molecule type" value="Genomic_DNA"/>
</dbReference>